<dbReference type="OrthoDB" id="2372055at2759"/>
<sequence>MPLPNILSESNNSESNNSEFKAFCPQSIHDKYAWRCFAYFVLIKWFVTIFTSAYAVVLMAFWFLPPCLPLS</sequence>
<reference evidence="2" key="1">
    <citation type="submission" date="2021-06" db="EMBL/GenBank/DDBJ databases">
        <authorList>
            <person name="Kallberg Y."/>
            <person name="Tangrot J."/>
            <person name="Rosling A."/>
        </authorList>
    </citation>
    <scope>NUCLEOTIDE SEQUENCE</scope>
    <source>
        <strain evidence="2">IN212</strain>
    </source>
</reference>
<feature type="non-terminal residue" evidence="2">
    <location>
        <position position="71"/>
    </location>
</feature>
<comment type="caution">
    <text evidence="2">The sequence shown here is derived from an EMBL/GenBank/DDBJ whole genome shotgun (WGS) entry which is preliminary data.</text>
</comment>
<dbReference type="Proteomes" id="UP000789396">
    <property type="component" value="Unassembled WGS sequence"/>
</dbReference>
<organism evidence="2 3">
    <name type="scientific">Racocetra fulgida</name>
    <dbReference type="NCBI Taxonomy" id="60492"/>
    <lineage>
        <taxon>Eukaryota</taxon>
        <taxon>Fungi</taxon>
        <taxon>Fungi incertae sedis</taxon>
        <taxon>Mucoromycota</taxon>
        <taxon>Glomeromycotina</taxon>
        <taxon>Glomeromycetes</taxon>
        <taxon>Diversisporales</taxon>
        <taxon>Gigasporaceae</taxon>
        <taxon>Racocetra</taxon>
    </lineage>
</organism>
<keyword evidence="1" id="KW-0812">Transmembrane</keyword>
<evidence type="ECO:0000256" key="1">
    <source>
        <dbReference type="SAM" id="Phobius"/>
    </source>
</evidence>
<dbReference type="AlphaFoldDB" id="A0A9N9IL17"/>
<keyword evidence="1" id="KW-1133">Transmembrane helix</keyword>
<evidence type="ECO:0000313" key="3">
    <source>
        <dbReference type="Proteomes" id="UP000789396"/>
    </source>
</evidence>
<feature type="transmembrane region" description="Helical" evidence="1">
    <location>
        <begin position="37"/>
        <end position="64"/>
    </location>
</feature>
<evidence type="ECO:0000313" key="2">
    <source>
        <dbReference type="EMBL" id="CAG8739210.1"/>
    </source>
</evidence>
<dbReference type="EMBL" id="CAJVPZ010031394">
    <property type="protein sequence ID" value="CAG8739210.1"/>
    <property type="molecule type" value="Genomic_DNA"/>
</dbReference>
<accession>A0A9N9IL17</accession>
<proteinExistence type="predicted"/>
<gene>
    <name evidence="2" type="ORF">RFULGI_LOCUS12723</name>
</gene>
<keyword evidence="3" id="KW-1185">Reference proteome</keyword>
<protein>
    <submittedName>
        <fullName evidence="2">1172_t:CDS:1</fullName>
    </submittedName>
</protein>
<keyword evidence="1" id="KW-0472">Membrane</keyword>
<name>A0A9N9IL17_9GLOM</name>